<evidence type="ECO:0000313" key="1">
    <source>
        <dbReference type="EMBL" id="KAA6371393.1"/>
    </source>
</evidence>
<accession>A0A5J4UM83</accession>
<organism evidence="1 2">
    <name type="scientific">Streblomastix strix</name>
    <dbReference type="NCBI Taxonomy" id="222440"/>
    <lineage>
        <taxon>Eukaryota</taxon>
        <taxon>Metamonada</taxon>
        <taxon>Preaxostyla</taxon>
        <taxon>Oxymonadida</taxon>
        <taxon>Streblomastigidae</taxon>
        <taxon>Streblomastix</taxon>
    </lineage>
</organism>
<evidence type="ECO:0000313" key="2">
    <source>
        <dbReference type="Proteomes" id="UP000324800"/>
    </source>
</evidence>
<name>A0A5J4UM83_9EUKA</name>
<gene>
    <name evidence="1" type="ORF">EZS28_033081</name>
</gene>
<protein>
    <submittedName>
        <fullName evidence="1">Uncharacterized protein</fullName>
    </submittedName>
</protein>
<dbReference type="EMBL" id="SNRW01014512">
    <property type="protein sequence ID" value="KAA6371393.1"/>
    <property type="molecule type" value="Genomic_DNA"/>
</dbReference>
<sequence length="82" mass="9532">MGYKGELDQELKKQTAQQMIVLIRSKLDIMPPERTLDIAKRYTPEIPTTYPIERQRQNESLTRSTRTPTISLILAHLKQLVP</sequence>
<dbReference type="AlphaFoldDB" id="A0A5J4UM83"/>
<reference evidence="1 2" key="1">
    <citation type="submission" date="2019-03" db="EMBL/GenBank/DDBJ databases">
        <title>Single cell metagenomics reveals metabolic interactions within the superorganism composed of flagellate Streblomastix strix and complex community of Bacteroidetes bacteria on its surface.</title>
        <authorList>
            <person name="Treitli S.C."/>
            <person name="Kolisko M."/>
            <person name="Husnik F."/>
            <person name="Keeling P."/>
            <person name="Hampl V."/>
        </authorList>
    </citation>
    <scope>NUCLEOTIDE SEQUENCE [LARGE SCALE GENOMIC DNA]</scope>
    <source>
        <strain evidence="1">ST1C</strain>
    </source>
</reference>
<comment type="caution">
    <text evidence="1">The sequence shown here is derived from an EMBL/GenBank/DDBJ whole genome shotgun (WGS) entry which is preliminary data.</text>
</comment>
<dbReference type="Proteomes" id="UP000324800">
    <property type="component" value="Unassembled WGS sequence"/>
</dbReference>
<proteinExistence type="predicted"/>